<dbReference type="AlphaFoldDB" id="A0AAE0WYZ9"/>
<protein>
    <submittedName>
        <fullName evidence="2">Heterokaryon incompatibility protein-domain-containing protein</fullName>
    </submittedName>
</protein>
<organism evidence="2 3">
    <name type="scientific">Podospora appendiculata</name>
    <dbReference type="NCBI Taxonomy" id="314037"/>
    <lineage>
        <taxon>Eukaryota</taxon>
        <taxon>Fungi</taxon>
        <taxon>Dikarya</taxon>
        <taxon>Ascomycota</taxon>
        <taxon>Pezizomycotina</taxon>
        <taxon>Sordariomycetes</taxon>
        <taxon>Sordariomycetidae</taxon>
        <taxon>Sordariales</taxon>
        <taxon>Podosporaceae</taxon>
        <taxon>Podospora</taxon>
    </lineage>
</organism>
<evidence type="ECO:0000313" key="2">
    <source>
        <dbReference type="EMBL" id="KAK3680992.1"/>
    </source>
</evidence>
<dbReference type="Proteomes" id="UP001270362">
    <property type="component" value="Unassembled WGS sequence"/>
</dbReference>
<name>A0AAE0WYZ9_9PEZI</name>
<sequence length="497" mass="56043">LLDCVANHTRCNSRVTSFLPTRVLDLAAYGDSDGPSLDVVLRETFDIANGPSSRYVALSHCWGDLVPGCQTTAETIHERKTRISWESLHRTFQDAAAFTRRLGLRYLWIDMMCIIQGSDDDWLRESATMSDVYGSVYLTLAADHAQDGKLRALCADSSSYSPSLNARTWFLHIFDFDGINYKESQAWLARRPGQVLPLLTRAWAYQERMISPRVLHFTHDEPAWECAETSDCECGRLNQGFLDHCNITKHSIRNATPDLWARIVQEYSALNLTLDRDKLPALSAIARGFKKHYHPRGHYLAGLWSEHLARHLIWSVHFPFQTGVPRSWLRHRPRPQSWCTPTWSWVPVNAEVMWIIKGSDVASLITINSAKCEYEDDRSPFGAVTGGEIGVQGRCLTARISVDQHRYIPVPGFVICSEEMKSILFLPDIDLGPLSEFGRPVDWVSNECLLLAGCLSDPRTDFRNRSVLICICLRPAGNGGMQGLVPLAALWTPTTKL</sequence>
<keyword evidence="3" id="KW-1185">Reference proteome</keyword>
<evidence type="ECO:0000313" key="3">
    <source>
        <dbReference type="Proteomes" id="UP001270362"/>
    </source>
</evidence>
<dbReference type="EMBL" id="JAULSO010000008">
    <property type="protein sequence ID" value="KAK3680992.1"/>
    <property type="molecule type" value="Genomic_DNA"/>
</dbReference>
<evidence type="ECO:0000259" key="1">
    <source>
        <dbReference type="Pfam" id="PF06985"/>
    </source>
</evidence>
<comment type="caution">
    <text evidence="2">The sequence shown here is derived from an EMBL/GenBank/DDBJ whole genome shotgun (WGS) entry which is preliminary data.</text>
</comment>
<feature type="non-terminal residue" evidence="2">
    <location>
        <position position="1"/>
    </location>
</feature>
<accession>A0AAE0WYZ9</accession>
<reference evidence="2" key="1">
    <citation type="journal article" date="2023" name="Mol. Phylogenet. Evol.">
        <title>Genome-scale phylogeny and comparative genomics of the fungal order Sordariales.</title>
        <authorList>
            <person name="Hensen N."/>
            <person name="Bonometti L."/>
            <person name="Westerberg I."/>
            <person name="Brannstrom I.O."/>
            <person name="Guillou S."/>
            <person name="Cros-Aarteil S."/>
            <person name="Calhoun S."/>
            <person name="Haridas S."/>
            <person name="Kuo A."/>
            <person name="Mondo S."/>
            <person name="Pangilinan J."/>
            <person name="Riley R."/>
            <person name="LaButti K."/>
            <person name="Andreopoulos B."/>
            <person name="Lipzen A."/>
            <person name="Chen C."/>
            <person name="Yan M."/>
            <person name="Daum C."/>
            <person name="Ng V."/>
            <person name="Clum A."/>
            <person name="Steindorff A."/>
            <person name="Ohm R.A."/>
            <person name="Martin F."/>
            <person name="Silar P."/>
            <person name="Natvig D.O."/>
            <person name="Lalanne C."/>
            <person name="Gautier V."/>
            <person name="Ament-Velasquez S.L."/>
            <person name="Kruys A."/>
            <person name="Hutchinson M.I."/>
            <person name="Powell A.J."/>
            <person name="Barry K."/>
            <person name="Miller A.N."/>
            <person name="Grigoriev I.V."/>
            <person name="Debuchy R."/>
            <person name="Gladieux P."/>
            <person name="Hiltunen Thoren M."/>
            <person name="Johannesson H."/>
        </authorList>
    </citation>
    <scope>NUCLEOTIDE SEQUENCE</scope>
    <source>
        <strain evidence="2">CBS 314.62</strain>
    </source>
</reference>
<dbReference type="Pfam" id="PF06985">
    <property type="entry name" value="HET"/>
    <property type="match status" value="1"/>
</dbReference>
<proteinExistence type="predicted"/>
<dbReference type="PANTHER" id="PTHR33112">
    <property type="entry name" value="DOMAIN PROTEIN, PUTATIVE-RELATED"/>
    <property type="match status" value="1"/>
</dbReference>
<gene>
    <name evidence="2" type="ORF">B0T22DRAFT_388562</name>
</gene>
<dbReference type="InterPro" id="IPR010730">
    <property type="entry name" value="HET"/>
</dbReference>
<dbReference type="PANTHER" id="PTHR33112:SF9">
    <property type="entry name" value="HETEROKARYON INCOMPATIBILITY DOMAIN-CONTAINING PROTEIN"/>
    <property type="match status" value="1"/>
</dbReference>
<reference evidence="2" key="2">
    <citation type="submission" date="2023-06" db="EMBL/GenBank/DDBJ databases">
        <authorList>
            <consortium name="Lawrence Berkeley National Laboratory"/>
            <person name="Haridas S."/>
            <person name="Hensen N."/>
            <person name="Bonometti L."/>
            <person name="Westerberg I."/>
            <person name="Brannstrom I.O."/>
            <person name="Guillou S."/>
            <person name="Cros-Aarteil S."/>
            <person name="Calhoun S."/>
            <person name="Kuo A."/>
            <person name="Mondo S."/>
            <person name="Pangilinan J."/>
            <person name="Riley R."/>
            <person name="Labutti K."/>
            <person name="Andreopoulos B."/>
            <person name="Lipzen A."/>
            <person name="Chen C."/>
            <person name="Yanf M."/>
            <person name="Daum C."/>
            <person name="Ng V."/>
            <person name="Clum A."/>
            <person name="Steindorff A."/>
            <person name="Ohm R."/>
            <person name="Martin F."/>
            <person name="Silar P."/>
            <person name="Natvig D."/>
            <person name="Lalanne C."/>
            <person name="Gautier V."/>
            <person name="Ament-Velasquez S.L."/>
            <person name="Kruys A."/>
            <person name="Hutchinson M.I."/>
            <person name="Powell A.J."/>
            <person name="Barry K."/>
            <person name="Miller A.N."/>
            <person name="Grigoriev I.V."/>
            <person name="Debuchy R."/>
            <person name="Gladieux P."/>
            <person name="Thoren M.H."/>
            <person name="Johannesson H."/>
        </authorList>
    </citation>
    <scope>NUCLEOTIDE SEQUENCE</scope>
    <source>
        <strain evidence="2">CBS 314.62</strain>
    </source>
</reference>
<feature type="domain" description="Heterokaryon incompatibility" evidence="1">
    <location>
        <begin position="55"/>
        <end position="207"/>
    </location>
</feature>